<evidence type="ECO:0008006" key="6">
    <source>
        <dbReference type="Google" id="ProtNLM"/>
    </source>
</evidence>
<gene>
    <name evidence="4" type="ORF">H9741_06660</name>
</gene>
<evidence type="ECO:0000256" key="2">
    <source>
        <dbReference type="SAM" id="Phobius"/>
    </source>
</evidence>
<proteinExistence type="predicted"/>
<keyword evidence="2" id="KW-1133">Transmembrane helix</keyword>
<keyword evidence="3" id="KW-0732">Signal</keyword>
<dbReference type="Proteomes" id="UP000824204">
    <property type="component" value="Unassembled WGS sequence"/>
</dbReference>
<reference evidence="4" key="1">
    <citation type="journal article" date="2021" name="PeerJ">
        <title>Extensive microbial diversity within the chicken gut microbiome revealed by metagenomics and culture.</title>
        <authorList>
            <person name="Gilroy R."/>
            <person name="Ravi A."/>
            <person name="Getino M."/>
            <person name="Pursley I."/>
            <person name="Horton D.L."/>
            <person name="Alikhan N.F."/>
            <person name="Baker D."/>
            <person name="Gharbi K."/>
            <person name="Hall N."/>
            <person name="Watson M."/>
            <person name="Adriaenssens E.M."/>
            <person name="Foster-Nyarko E."/>
            <person name="Jarju S."/>
            <person name="Secka A."/>
            <person name="Antonio M."/>
            <person name="Oren A."/>
            <person name="Chaudhuri R.R."/>
            <person name="La Ragione R."/>
            <person name="Hildebrand F."/>
            <person name="Pallen M.J."/>
        </authorList>
    </citation>
    <scope>NUCLEOTIDE SEQUENCE</scope>
    <source>
        <strain evidence="4">811</strain>
    </source>
</reference>
<reference evidence="4" key="2">
    <citation type="submission" date="2021-04" db="EMBL/GenBank/DDBJ databases">
        <authorList>
            <person name="Gilroy R."/>
        </authorList>
    </citation>
    <scope>NUCLEOTIDE SEQUENCE</scope>
    <source>
        <strain evidence="4">811</strain>
    </source>
</reference>
<sequence>MKKIAVLFLAALLWLLPFAPARAETADTYARVTQAQVYLYEKPEQDSGLFILPETYFVRITGEAGDYYSVEYMSGVQNRTAVRGYCLRSDVETVDYVPETPFLVYDTTVTFRTSEGLPDGFFTEYDVTAAFYGTFSYGSSVCYYVELEGEFGYVPASSCSPLSYPPNTEHTETETPPPAEETPSAAQPALLNVVLVCGLVVTALGALYFLFHPRKPKLHDEEDLFT</sequence>
<organism evidence="4 5">
    <name type="scientific">Candidatus Borkfalkia faecipullorum</name>
    <dbReference type="NCBI Taxonomy" id="2838510"/>
    <lineage>
        <taxon>Bacteria</taxon>
        <taxon>Bacillati</taxon>
        <taxon>Bacillota</taxon>
        <taxon>Clostridia</taxon>
        <taxon>Christensenellales</taxon>
        <taxon>Christensenellaceae</taxon>
        <taxon>Candidatus Borkfalkia</taxon>
    </lineage>
</organism>
<evidence type="ECO:0000313" key="4">
    <source>
        <dbReference type="EMBL" id="HIX08132.1"/>
    </source>
</evidence>
<feature type="chain" id="PRO_5038649371" description="SH3 domain-containing protein" evidence="3">
    <location>
        <begin position="24"/>
        <end position="226"/>
    </location>
</feature>
<dbReference type="AlphaFoldDB" id="A0A9D1V8L6"/>
<feature type="region of interest" description="Disordered" evidence="1">
    <location>
        <begin position="164"/>
        <end position="184"/>
    </location>
</feature>
<evidence type="ECO:0000256" key="1">
    <source>
        <dbReference type="SAM" id="MobiDB-lite"/>
    </source>
</evidence>
<keyword evidence="2" id="KW-0812">Transmembrane</keyword>
<evidence type="ECO:0000313" key="5">
    <source>
        <dbReference type="Proteomes" id="UP000824204"/>
    </source>
</evidence>
<name>A0A9D1V8L6_9FIRM</name>
<feature type="signal peptide" evidence="3">
    <location>
        <begin position="1"/>
        <end position="23"/>
    </location>
</feature>
<evidence type="ECO:0000256" key="3">
    <source>
        <dbReference type="SAM" id="SignalP"/>
    </source>
</evidence>
<keyword evidence="2" id="KW-0472">Membrane</keyword>
<protein>
    <recommendedName>
        <fullName evidence="6">SH3 domain-containing protein</fullName>
    </recommendedName>
</protein>
<accession>A0A9D1V8L6</accession>
<dbReference type="EMBL" id="DXFX01000083">
    <property type="protein sequence ID" value="HIX08132.1"/>
    <property type="molecule type" value="Genomic_DNA"/>
</dbReference>
<feature type="transmembrane region" description="Helical" evidence="2">
    <location>
        <begin position="189"/>
        <end position="211"/>
    </location>
</feature>
<comment type="caution">
    <text evidence="4">The sequence shown here is derived from an EMBL/GenBank/DDBJ whole genome shotgun (WGS) entry which is preliminary data.</text>
</comment>